<evidence type="ECO:0008006" key="3">
    <source>
        <dbReference type="Google" id="ProtNLM"/>
    </source>
</evidence>
<evidence type="ECO:0000313" key="2">
    <source>
        <dbReference type="Proteomes" id="UP000298200"/>
    </source>
</evidence>
<gene>
    <name evidence="1" type="ORF">EHQ46_05440</name>
</gene>
<keyword evidence="2" id="KW-1185">Reference proteome</keyword>
<name>A0ABY2M5R2_9LEPT</name>
<dbReference type="EMBL" id="RQFU01000005">
    <property type="protein sequence ID" value="TGL24550.1"/>
    <property type="molecule type" value="Genomic_DNA"/>
</dbReference>
<reference evidence="2" key="1">
    <citation type="journal article" date="2019" name="PLoS Negl. Trop. Dis.">
        <title>Revisiting the worldwide diversity of Leptospira species in the environment.</title>
        <authorList>
            <person name="Vincent A.T."/>
            <person name="Schiettekatte O."/>
            <person name="Bourhy P."/>
            <person name="Veyrier F.J."/>
            <person name="Picardeau M."/>
        </authorList>
    </citation>
    <scope>NUCLEOTIDE SEQUENCE [LARGE SCALE GENOMIC DNA]</scope>
    <source>
        <strain evidence="2">201800272</strain>
    </source>
</reference>
<dbReference type="NCBIfam" id="NF047586">
    <property type="entry name" value="LIC11270_fam"/>
    <property type="match status" value="1"/>
</dbReference>
<proteinExistence type="predicted"/>
<organism evidence="1 2">
    <name type="scientific">Leptospira yanagawae</name>
    <dbReference type="NCBI Taxonomy" id="293069"/>
    <lineage>
        <taxon>Bacteria</taxon>
        <taxon>Pseudomonadati</taxon>
        <taxon>Spirochaetota</taxon>
        <taxon>Spirochaetia</taxon>
        <taxon>Leptospirales</taxon>
        <taxon>Leptospiraceae</taxon>
        <taxon>Leptospira</taxon>
    </lineage>
</organism>
<comment type="caution">
    <text evidence="1">The sequence shown here is derived from an EMBL/GenBank/DDBJ whole genome shotgun (WGS) entry which is preliminary data.</text>
</comment>
<accession>A0ABY2M5R2</accession>
<evidence type="ECO:0000313" key="1">
    <source>
        <dbReference type="EMBL" id="TGL24550.1"/>
    </source>
</evidence>
<sequence length="438" mass="49221">MVLNRLKIYYFLFSLSCFYLFSNCKTDVDLGKETKFPVISTLFNNRMLLLLKGTYATDNPLDWSELNNGTGDLYIDSQGDGLDPIMTLTNLPKAADLPIFLDIGEVRISSKFDKGFNDLTQIRDTVDSNKFWDFIAPNRQVFCTRTYSLDNNTCLESDGILKAYDFFNGIGAQFPSNDPSAETLSWEEAAALGKAWLGREYYYSGIYFRSLVTGFALDAGLPVTLRFDNRPNIFGLNIVPRNNYAPGTTTAEKSAIVPKMFPSLFSQTFEQAVQSDMRIREGFDPYILEVRINLKENLMLHSYTSSRSTTVTYVGVSDIFFDHKGEGDAGGNIISRARVIYPETASSLTISGGTNSLLHYYGIFRFEETEFINELPLAATPAKQTAKIKYLNPGTYKVVCLGDVSKRDGYPDTVVRETAFTIPEFPFRQTYNVDLACP</sequence>
<dbReference type="Proteomes" id="UP000298200">
    <property type="component" value="Unassembled WGS sequence"/>
</dbReference>
<protein>
    <recommendedName>
        <fullName evidence="3">Lipoprotein</fullName>
    </recommendedName>
</protein>